<protein>
    <submittedName>
        <fullName evidence="1">Uncharacterized protein</fullName>
    </submittedName>
</protein>
<keyword evidence="2" id="KW-1185">Reference proteome</keyword>
<dbReference type="EMBL" id="APJA01000009">
    <property type="protein sequence ID" value="ERK31872.1"/>
    <property type="molecule type" value="Genomic_DNA"/>
</dbReference>
<dbReference type="RefSeq" id="WP_021801046.1">
    <property type="nucleotide sequence ID" value="NZ_KI273145.1"/>
</dbReference>
<dbReference type="PATRIC" id="fig|1294142.3.peg.1013"/>
<sequence length="97" mass="11227">MDITQDIKICKDIVEQYNDLTSEDCSGAFRLSKIALIMYDRLSELRLYADKIELQGLNKTEKKEFLRAKMKVMDYIHVSARVIFTAANSDGSKFKRV</sequence>
<dbReference type="AlphaFoldDB" id="U2N8M4"/>
<dbReference type="STRING" id="1294142.CINTURNW_1013"/>
<gene>
    <name evidence="1" type="ORF">CINTURNW_1013</name>
</gene>
<evidence type="ECO:0000313" key="2">
    <source>
        <dbReference type="Proteomes" id="UP000016721"/>
    </source>
</evidence>
<dbReference type="Proteomes" id="UP000016721">
    <property type="component" value="Unassembled WGS sequence"/>
</dbReference>
<comment type="caution">
    <text evidence="1">The sequence shown here is derived from an EMBL/GenBank/DDBJ whole genome shotgun (WGS) entry which is preliminary data.</text>
</comment>
<evidence type="ECO:0000313" key="1">
    <source>
        <dbReference type="EMBL" id="ERK31872.1"/>
    </source>
</evidence>
<name>U2N8M4_9CLOT</name>
<dbReference type="HOGENOM" id="CLU_2341818_0_0_9"/>
<reference evidence="1 2" key="1">
    <citation type="journal article" date="2013" name="Genome Announc.">
        <title>Draft Genome Sequence of the Hydrogen- and Ethanol-Producing Bacterium Clostridium intestinale Strain URNW.</title>
        <authorList>
            <person name="Lal S."/>
            <person name="Ramachandran U."/>
            <person name="Zhang X."/>
            <person name="Sparling R."/>
            <person name="Levin D.B."/>
        </authorList>
    </citation>
    <scope>NUCLEOTIDE SEQUENCE [LARGE SCALE GENOMIC DNA]</scope>
    <source>
        <strain evidence="1 2">URNW</strain>
    </source>
</reference>
<proteinExistence type="predicted"/>
<dbReference type="OrthoDB" id="1934583at2"/>
<accession>U2N8M4</accession>
<organism evidence="1 2">
    <name type="scientific">Clostridium intestinale URNW</name>
    <dbReference type="NCBI Taxonomy" id="1294142"/>
    <lineage>
        <taxon>Bacteria</taxon>
        <taxon>Bacillati</taxon>
        <taxon>Bacillota</taxon>
        <taxon>Clostridia</taxon>
        <taxon>Eubacteriales</taxon>
        <taxon>Clostridiaceae</taxon>
        <taxon>Clostridium</taxon>
    </lineage>
</organism>